<dbReference type="AlphaFoldDB" id="A0A090EMI2"/>
<evidence type="ECO:0000259" key="2">
    <source>
        <dbReference type="Pfam" id="PF03466"/>
    </source>
</evidence>
<gene>
    <name evidence="3" type="ORF">MPLDJ20_150085</name>
</gene>
<evidence type="ECO:0000256" key="1">
    <source>
        <dbReference type="ARBA" id="ARBA00009437"/>
    </source>
</evidence>
<sequence length="138" mass="15968">MRNSVAERWRLRSDRTLTEAKPIGKFKVNDYWMTKYFTAIGSAISYLPDFFLEYEVAAGALVPVLPEWRSEKRSIFALYPAQRHRSPRVMKFVETVSREFDQVIRYPGYLLVKLQESSEDASRSGGMAPSIERDAQPI</sequence>
<proteinExistence type="inferred from homology"/>
<dbReference type="EMBL" id="CCNB01000007">
    <property type="protein sequence ID" value="CDX32232.1"/>
    <property type="molecule type" value="Genomic_DNA"/>
</dbReference>
<accession>A0A090EMI2</accession>
<dbReference type="PANTHER" id="PTHR30537:SF5">
    <property type="entry name" value="HTH-TYPE TRANSCRIPTIONAL ACTIVATOR TTDR-RELATED"/>
    <property type="match status" value="1"/>
</dbReference>
<dbReference type="PANTHER" id="PTHR30537">
    <property type="entry name" value="HTH-TYPE TRANSCRIPTIONAL REGULATOR"/>
    <property type="match status" value="1"/>
</dbReference>
<dbReference type="SUPFAM" id="SSF53850">
    <property type="entry name" value="Periplasmic binding protein-like II"/>
    <property type="match status" value="1"/>
</dbReference>
<reference evidence="3 4" key="1">
    <citation type="submission" date="2014-08" db="EMBL/GenBank/DDBJ databases">
        <authorList>
            <person name="Moulin Lionel"/>
        </authorList>
    </citation>
    <scope>NUCLEOTIDE SEQUENCE [LARGE SCALE GENOMIC DNA]</scope>
</reference>
<evidence type="ECO:0000313" key="4">
    <source>
        <dbReference type="Proteomes" id="UP000046373"/>
    </source>
</evidence>
<evidence type="ECO:0000313" key="3">
    <source>
        <dbReference type="EMBL" id="CDX32232.1"/>
    </source>
</evidence>
<dbReference type="Pfam" id="PF03466">
    <property type="entry name" value="LysR_substrate"/>
    <property type="match status" value="1"/>
</dbReference>
<dbReference type="InterPro" id="IPR005119">
    <property type="entry name" value="LysR_subst-bd"/>
</dbReference>
<dbReference type="Gene3D" id="3.40.190.290">
    <property type="match status" value="1"/>
</dbReference>
<organism evidence="3 4">
    <name type="scientific">Mesorhizobium plurifarium</name>
    <dbReference type="NCBI Taxonomy" id="69974"/>
    <lineage>
        <taxon>Bacteria</taxon>
        <taxon>Pseudomonadati</taxon>
        <taxon>Pseudomonadota</taxon>
        <taxon>Alphaproteobacteria</taxon>
        <taxon>Hyphomicrobiales</taxon>
        <taxon>Phyllobacteriaceae</taxon>
        <taxon>Mesorhizobium</taxon>
    </lineage>
</organism>
<dbReference type="InterPro" id="IPR058163">
    <property type="entry name" value="LysR-type_TF_proteobact-type"/>
</dbReference>
<protein>
    <recommendedName>
        <fullName evidence="2">LysR substrate-binding domain-containing protein</fullName>
    </recommendedName>
</protein>
<feature type="domain" description="LysR substrate-binding" evidence="2">
    <location>
        <begin position="8"/>
        <end position="100"/>
    </location>
</feature>
<comment type="similarity">
    <text evidence="1">Belongs to the LysR transcriptional regulatory family.</text>
</comment>
<dbReference type="Proteomes" id="UP000046373">
    <property type="component" value="Unassembled WGS sequence"/>
</dbReference>
<name>A0A090EMI2_MESPL</name>